<dbReference type="Proteomes" id="UP001610563">
    <property type="component" value="Unassembled WGS sequence"/>
</dbReference>
<dbReference type="EMBL" id="JBFTWV010000133">
    <property type="protein sequence ID" value="KAL2785827.1"/>
    <property type="molecule type" value="Genomic_DNA"/>
</dbReference>
<protein>
    <submittedName>
        <fullName evidence="1">Uncharacterized protein</fullName>
    </submittedName>
</protein>
<comment type="caution">
    <text evidence="1">The sequence shown here is derived from an EMBL/GenBank/DDBJ whole genome shotgun (WGS) entry which is preliminary data.</text>
</comment>
<keyword evidence="2" id="KW-1185">Reference proteome</keyword>
<gene>
    <name evidence="1" type="ORF">BJX66DRAFT_49812</name>
</gene>
<sequence>MHLSMNTGYQGPGSEGSAPCFLNSSYASGFVGSVKLCGCHVGWMRYRVPNLLIQSRTVSRHVRLTSSRRNISWILRYERIMWTTSWFSRLRGSRQLGAALFVRTRPRLAGMVSNKCIQDNTRL</sequence>
<organism evidence="1 2">
    <name type="scientific">Aspergillus keveii</name>
    <dbReference type="NCBI Taxonomy" id="714993"/>
    <lineage>
        <taxon>Eukaryota</taxon>
        <taxon>Fungi</taxon>
        <taxon>Dikarya</taxon>
        <taxon>Ascomycota</taxon>
        <taxon>Pezizomycotina</taxon>
        <taxon>Eurotiomycetes</taxon>
        <taxon>Eurotiomycetidae</taxon>
        <taxon>Eurotiales</taxon>
        <taxon>Aspergillaceae</taxon>
        <taxon>Aspergillus</taxon>
        <taxon>Aspergillus subgen. Nidulantes</taxon>
    </lineage>
</organism>
<evidence type="ECO:0000313" key="2">
    <source>
        <dbReference type="Proteomes" id="UP001610563"/>
    </source>
</evidence>
<evidence type="ECO:0000313" key="1">
    <source>
        <dbReference type="EMBL" id="KAL2785827.1"/>
    </source>
</evidence>
<proteinExistence type="predicted"/>
<accession>A0ABR4FRD7</accession>
<name>A0ABR4FRD7_9EURO</name>
<reference evidence="1 2" key="1">
    <citation type="submission" date="2024-07" db="EMBL/GenBank/DDBJ databases">
        <title>Section-level genome sequencing and comparative genomics of Aspergillus sections Usti and Cavernicolus.</title>
        <authorList>
            <consortium name="Lawrence Berkeley National Laboratory"/>
            <person name="Nybo J.L."/>
            <person name="Vesth T.C."/>
            <person name="Theobald S."/>
            <person name="Frisvad J.C."/>
            <person name="Larsen T.O."/>
            <person name="Kjaerboelling I."/>
            <person name="Rothschild-Mancinelli K."/>
            <person name="Lyhne E.K."/>
            <person name="Kogle M.E."/>
            <person name="Barry K."/>
            <person name="Clum A."/>
            <person name="Na H."/>
            <person name="Ledsgaard L."/>
            <person name="Lin J."/>
            <person name="Lipzen A."/>
            <person name="Kuo A."/>
            <person name="Riley R."/>
            <person name="Mondo S."/>
            <person name="Labutti K."/>
            <person name="Haridas S."/>
            <person name="Pangalinan J."/>
            <person name="Salamov A.A."/>
            <person name="Simmons B.A."/>
            <person name="Magnuson J.K."/>
            <person name="Chen J."/>
            <person name="Drula E."/>
            <person name="Henrissat B."/>
            <person name="Wiebenga A."/>
            <person name="Lubbers R.J."/>
            <person name="Gomes A.C."/>
            <person name="Makela M.R."/>
            <person name="Stajich J."/>
            <person name="Grigoriev I.V."/>
            <person name="Mortensen U.H."/>
            <person name="De Vries R.P."/>
            <person name="Baker S.E."/>
            <person name="Andersen M.R."/>
        </authorList>
    </citation>
    <scope>NUCLEOTIDE SEQUENCE [LARGE SCALE GENOMIC DNA]</scope>
    <source>
        <strain evidence="1 2">CBS 209.92</strain>
    </source>
</reference>